<gene>
    <name evidence="1" type="ORF">F0562_024070</name>
</gene>
<evidence type="ECO:0000313" key="2">
    <source>
        <dbReference type="Proteomes" id="UP000325577"/>
    </source>
</evidence>
<sequence>MMVPRALKNHITIVLCWRYYSPGYFIGDHSPAEVDNCGFYIGFGLKPMVKPADFGLAKVIDFGLAESTNLGLAESTNLGLAKPVDSRFAELAEFGLAEVVDFRLAELANSGLAEPVEFAPS</sequence>
<evidence type="ECO:0000313" key="1">
    <source>
        <dbReference type="EMBL" id="KAA8542918.1"/>
    </source>
</evidence>
<protein>
    <submittedName>
        <fullName evidence="1">Uncharacterized protein</fullName>
    </submittedName>
</protein>
<dbReference type="AlphaFoldDB" id="A0A5J5BJW9"/>
<proteinExistence type="predicted"/>
<dbReference type="EMBL" id="CM018035">
    <property type="protein sequence ID" value="KAA8542918.1"/>
    <property type="molecule type" value="Genomic_DNA"/>
</dbReference>
<organism evidence="1 2">
    <name type="scientific">Nyssa sinensis</name>
    <dbReference type="NCBI Taxonomy" id="561372"/>
    <lineage>
        <taxon>Eukaryota</taxon>
        <taxon>Viridiplantae</taxon>
        <taxon>Streptophyta</taxon>
        <taxon>Embryophyta</taxon>
        <taxon>Tracheophyta</taxon>
        <taxon>Spermatophyta</taxon>
        <taxon>Magnoliopsida</taxon>
        <taxon>eudicotyledons</taxon>
        <taxon>Gunneridae</taxon>
        <taxon>Pentapetalae</taxon>
        <taxon>asterids</taxon>
        <taxon>Cornales</taxon>
        <taxon>Nyssaceae</taxon>
        <taxon>Nyssa</taxon>
    </lineage>
</organism>
<keyword evidence="2" id="KW-1185">Reference proteome</keyword>
<reference evidence="1 2" key="1">
    <citation type="submission" date="2019-09" db="EMBL/GenBank/DDBJ databases">
        <title>A chromosome-level genome assembly of the Chinese tupelo Nyssa sinensis.</title>
        <authorList>
            <person name="Yang X."/>
            <person name="Kang M."/>
            <person name="Yang Y."/>
            <person name="Xiong H."/>
            <person name="Wang M."/>
            <person name="Zhang Z."/>
            <person name="Wang Z."/>
            <person name="Wu H."/>
            <person name="Ma T."/>
            <person name="Liu J."/>
            <person name="Xi Z."/>
        </authorList>
    </citation>
    <scope>NUCLEOTIDE SEQUENCE [LARGE SCALE GENOMIC DNA]</scope>
    <source>
        <strain evidence="1">J267</strain>
        <tissue evidence="1">Leaf</tissue>
    </source>
</reference>
<dbReference type="Proteomes" id="UP000325577">
    <property type="component" value="Linkage Group LG12"/>
</dbReference>
<name>A0A5J5BJW9_9ASTE</name>
<accession>A0A5J5BJW9</accession>